<dbReference type="AlphaFoldDB" id="A0A1B8R2Z8"/>
<evidence type="ECO:0000313" key="1">
    <source>
        <dbReference type="EMBL" id="AOO94061.1"/>
    </source>
</evidence>
<accession>A0A1B8R2Z8</accession>
<proteinExistence type="predicted"/>
<reference evidence="1" key="1">
    <citation type="journal article" date="2015" name="BMC Genomics">
        <title>Transcriptome profiling of a Rhizobium leguminosarum bv. trifolii rosR mutant reveals the role of the transcriptional regulator RosR in motility, synthesis of cell-surface components, and other cellular processes.</title>
        <authorList>
            <person name="Rachwal K."/>
            <person name="Matczynska E."/>
            <person name="Janczarek M."/>
        </authorList>
    </citation>
    <scope>NUCLEOTIDE SEQUENCE</scope>
    <source>
        <strain evidence="1">Rt24.2</strain>
    </source>
</reference>
<organism evidence="1">
    <name type="scientific">Rhizobium leguminosarum bv. trifolii</name>
    <dbReference type="NCBI Taxonomy" id="386"/>
    <lineage>
        <taxon>Bacteria</taxon>
        <taxon>Pseudomonadati</taxon>
        <taxon>Pseudomonadota</taxon>
        <taxon>Alphaproteobacteria</taxon>
        <taxon>Hyphomicrobiales</taxon>
        <taxon>Rhizobiaceae</taxon>
        <taxon>Rhizobium/Agrobacterium group</taxon>
        <taxon>Rhizobium</taxon>
    </lineage>
</organism>
<dbReference type="EMBL" id="KX491697">
    <property type="protein sequence ID" value="AOO94061.1"/>
    <property type="molecule type" value="Genomic_DNA"/>
</dbReference>
<reference evidence="1" key="2">
    <citation type="journal article" date="2016" name="Front. Microbiol.">
        <title>The Regulatory Protein RosR Affects Rhizobium leguminosarum bv. trifolii Protein Profiles, Cell Surface Properties, and Symbiosis with Clover.</title>
        <authorList>
            <person name="Rachwal K."/>
            <person name="Boguszewska A."/>
            <person name="Kopcinska J."/>
            <person name="Karas M."/>
            <person name="Tchorzewski M."/>
            <person name="Janczarek M."/>
        </authorList>
    </citation>
    <scope>NUCLEOTIDE SEQUENCE</scope>
    <source>
        <strain evidence="1">Rt24.2</strain>
    </source>
</reference>
<sequence length="166" mass="19250">MRKSWAEYKREARKRERDEQLARERQLNTSVFRKAFSDFFKEDNRTGFGSHYLILGSKWWDFSEDDGIEPLDPSEIDEDDQTAAFNSLGKAEVVLSVLEDVVDTLARDISDFKRSEIEARIDEVKRSGLTGPNSKASLDELERLKKMRHNLNKRVRRTLPQTKAAG</sequence>
<dbReference type="RefSeq" id="WP_065277827.1">
    <property type="nucleotide sequence ID" value="NZ_MAMO01000170.1"/>
</dbReference>
<protein>
    <submittedName>
        <fullName evidence="1">Uncharacterized protein</fullName>
    </submittedName>
</protein>
<name>A0A1B8R2Z8_RHILT</name>